<evidence type="ECO:0000256" key="3">
    <source>
        <dbReference type="ARBA" id="ARBA00022692"/>
    </source>
</evidence>
<dbReference type="HAMAP" id="MF_01844">
    <property type="entry name" value="NhaA"/>
    <property type="match status" value="1"/>
</dbReference>
<comment type="subcellular location">
    <subcellularLocation>
        <location evidence="1">Cell inner membrane</location>
        <topology evidence="1">Multi-pass membrane protein</topology>
    </subcellularLocation>
    <subcellularLocation>
        <location evidence="6">Cell membrane</location>
        <topology evidence="6">Multi-pass membrane protein</topology>
    </subcellularLocation>
</comment>
<comment type="function">
    <text evidence="6">Na(+)/H(+) antiporter that extrudes sodium in exchange for external protons.</text>
</comment>
<comment type="catalytic activity">
    <reaction evidence="6">
        <text>Na(+)(in) + 2 H(+)(out) = Na(+)(out) + 2 H(+)(in)</text>
        <dbReference type="Rhea" id="RHEA:29251"/>
        <dbReference type="ChEBI" id="CHEBI:15378"/>
        <dbReference type="ChEBI" id="CHEBI:29101"/>
    </reaction>
</comment>
<dbReference type="GO" id="GO:0005886">
    <property type="term" value="C:plasma membrane"/>
    <property type="evidence" value="ECO:0007669"/>
    <property type="project" value="UniProtKB-SubCell"/>
</dbReference>
<feature type="transmembrane region" description="Helical" evidence="6">
    <location>
        <begin position="117"/>
        <end position="136"/>
    </location>
</feature>
<evidence type="ECO:0000313" key="8">
    <source>
        <dbReference type="Proteomes" id="UP000439780"/>
    </source>
</evidence>
<dbReference type="NCBIfam" id="NF007112">
    <property type="entry name" value="PRK09561.1"/>
    <property type="match status" value="1"/>
</dbReference>
<keyword evidence="2 6" id="KW-1003">Cell membrane</keyword>
<dbReference type="Proteomes" id="UP000439780">
    <property type="component" value="Unassembled WGS sequence"/>
</dbReference>
<dbReference type="AlphaFoldDB" id="A0A845AFM9"/>
<dbReference type="PANTHER" id="PTHR30341">
    <property type="entry name" value="SODIUM ION/PROTON ANTIPORTER NHAA-RELATED"/>
    <property type="match status" value="1"/>
</dbReference>
<proteinExistence type="inferred from homology"/>
<keyword evidence="5 6" id="KW-0472">Membrane</keyword>
<keyword evidence="6" id="KW-0813">Transport</keyword>
<dbReference type="EMBL" id="WTYA01000001">
    <property type="protein sequence ID" value="MXP27605.1"/>
    <property type="molecule type" value="Genomic_DNA"/>
</dbReference>
<dbReference type="InterPro" id="IPR023171">
    <property type="entry name" value="Na/H_antiporter_dom_sf"/>
</dbReference>
<dbReference type="InterPro" id="IPR004670">
    <property type="entry name" value="NhaA"/>
</dbReference>
<accession>A0A845AFM9</accession>
<evidence type="ECO:0000256" key="2">
    <source>
        <dbReference type="ARBA" id="ARBA00022475"/>
    </source>
</evidence>
<keyword evidence="6" id="KW-0050">Antiport</keyword>
<reference evidence="7 8" key="1">
    <citation type="submission" date="2019-12" db="EMBL/GenBank/DDBJ databases">
        <title>Genomic-based taxomic classification of the family Erythrobacteraceae.</title>
        <authorList>
            <person name="Xu L."/>
        </authorList>
    </citation>
    <scope>NUCLEOTIDE SEQUENCE [LARGE SCALE GENOMIC DNA]</scope>
    <source>
        <strain evidence="7 8">KEMB 9005-328</strain>
    </source>
</reference>
<dbReference type="OrthoDB" id="9808135at2"/>
<dbReference type="RefSeq" id="WP_160751878.1">
    <property type="nucleotide sequence ID" value="NZ_WTYA01000001.1"/>
</dbReference>
<keyword evidence="4 6" id="KW-1133">Transmembrane helix</keyword>
<dbReference type="GO" id="GO:0006885">
    <property type="term" value="P:regulation of pH"/>
    <property type="evidence" value="ECO:0007669"/>
    <property type="project" value="UniProtKB-UniRule"/>
</dbReference>
<dbReference type="NCBIfam" id="TIGR00773">
    <property type="entry name" value="NhaA"/>
    <property type="match status" value="1"/>
</dbReference>
<dbReference type="Pfam" id="PF06965">
    <property type="entry name" value="Na_H_antiport_1"/>
    <property type="match status" value="1"/>
</dbReference>
<keyword evidence="3 6" id="KW-0812">Transmembrane</keyword>
<keyword evidence="6" id="KW-0915">Sodium</keyword>
<evidence type="ECO:0000256" key="4">
    <source>
        <dbReference type="ARBA" id="ARBA00022989"/>
    </source>
</evidence>
<organism evidence="7 8">
    <name type="scientific">Qipengyuania algicida</name>
    <dbReference type="NCBI Taxonomy" id="1836209"/>
    <lineage>
        <taxon>Bacteria</taxon>
        <taxon>Pseudomonadati</taxon>
        <taxon>Pseudomonadota</taxon>
        <taxon>Alphaproteobacteria</taxon>
        <taxon>Sphingomonadales</taxon>
        <taxon>Erythrobacteraceae</taxon>
        <taxon>Qipengyuania</taxon>
    </lineage>
</organism>
<feature type="transmembrane region" description="Helical" evidence="6">
    <location>
        <begin position="200"/>
        <end position="216"/>
    </location>
</feature>
<evidence type="ECO:0000313" key="7">
    <source>
        <dbReference type="EMBL" id="MXP27605.1"/>
    </source>
</evidence>
<feature type="transmembrane region" description="Helical" evidence="6">
    <location>
        <begin position="228"/>
        <end position="254"/>
    </location>
</feature>
<name>A0A845AFM9_9SPHN</name>
<feature type="transmembrane region" description="Helical" evidence="6">
    <location>
        <begin position="385"/>
        <end position="402"/>
    </location>
</feature>
<feature type="transmembrane region" description="Helical" evidence="6">
    <location>
        <begin position="274"/>
        <end position="293"/>
    </location>
</feature>
<dbReference type="NCBIfam" id="NF007111">
    <property type="entry name" value="PRK09560.1"/>
    <property type="match status" value="1"/>
</dbReference>
<feature type="transmembrane region" description="Helical" evidence="6">
    <location>
        <begin position="78"/>
        <end position="96"/>
    </location>
</feature>
<feature type="transmembrane region" description="Helical" evidence="6">
    <location>
        <begin position="171"/>
        <end position="194"/>
    </location>
</feature>
<protein>
    <recommendedName>
        <fullName evidence="6">Na(+)/H(+) antiporter NhaA</fullName>
    </recommendedName>
    <alternativeName>
        <fullName evidence="6">Sodium/proton antiporter NhaA</fullName>
    </alternativeName>
</protein>
<dbReference type="Gene3D" id="1.20.1530.10">
    <property type="entry name" value="Na+/H+ antiporter like domain"/>
    <property type="match status" value="1"/>
</dbReference>
<evidence type="ECO:0000256" key="6">
    <source>
        <dbReference type="HAMAP-Rule" id="MF_01844"/>
    </source>
</evidence>
<evidence type="ECO:0000256" key="1">
    <source>
        <dbReference type="ARBA" id="ARBA00004429"/>
    </source>
</evidence>
<keyword evidence="6" id="KW-0739">Sodium transport</keyword>
<feature type="transmembrane region" description="Helical" evidence="6">
    <location>
        <begin position="28"/>
        <end position="51"/>
    </location>
</feature>
<evidence type="ECO:0000256" key="5">
    <source>
        <dbReference type="ARBA" id="ARBA00023136"/>
    </source>
</evidence>
<dbReference type="GO" id="GO:0015385">
    <property type="term" value="F:sodium:proton antiporter activity"/>
    <property type="evidence" value="ECO:0007669"/>
    <property type="project" value="UniProtKB-UniRule"/>
</dbReference>
<feature type="transmembrane region" description="Helical" evidence="6">
    <location>
        <begin position="305"/>
        <end position="330"/>
    </location>
</feature>
<sequence length="423" mass="44688">MSNSQDSDNVLPAAPAKVIKTLVAPVRALFVGDASAGVLLILVAAAALIVANSPLAEQYYELFHDALYPAASFKLNTWHLWINDGLMAIFFFVVGLEVKREMIEGQLSTAEQRRLPGLAAVAGMAMPAVIFVLIVGGKSQVLHGWAIPAATDIAFAMGVMGLLGNRVPASLRLFLLTVAIVDDIGAVLIIAVFYTANLQGLWLVFAALVVGVMIALNRMKVSSMPAYIALSLVLWYCVLHSGVHATIAGVAAALTIPMYSKDGKSILGRMEHALAPWSAYLIVPVFGFANAGVHMGGLGWEGVFAPLPLAIGAGLFFGKQLGIFSCIAVADRIGFAPRPKNASWPEIWGVSILCGIGFTMSLFIGELAFPGAGKLAMEHREEAKIGILGGSILSATLGYIVLRLTTQHSEEDEQDEGDSTASA</sequence>
<dbReference type="PANTHER" id="PTHR30341:SF0">
    <property type="entry name" value="NA(+)_H(+) ANTIPORTER NHAA"/>
    <property type="match status" value="1"/>
</dbReference>
<gene>
    <name evidence="6 7" type="primary">nhaA</name>
    <name evidence="7" type="ORF">GRI58_02060</name>
</gene>
<feature type="transmembrane region" description="Helical" evidence="6">
    <location>
        <begin position="350"/>
        <end position="373"/>
    </location>
</feature>
<comment type="caution">
    <text evidence="7">The sequence shown here is derived from an EMBL/GenBank/DDBJ whole genome shotgun (WGS) entry which is preliminary data.</text>
</comment>
<keyword evidence="8" id="KW-1185">Reference proteome</keyword>
<comment type="similarity">
    <text evidence="6">Belongs to the NhaA Na(+)/H(+) (TC 2.A.33) antiporter family.</text>
</comment>
<keyword evidence="6" id="KW-0406">Ion transport</keyword>